<proteinExistence type="predicted"/>
<organism evidence="2 3">
    <name type="scientific">Streptomyces canus</name>
    <dbReference type="NCBI Taxonomy" id="58343"/>
    <lineage>
        <taxon>Bacteria</taxon>
        <taxon>Bacillati</taxon>
        <taxon>Actinomycetota</taxon>
        <taxon>Actinomycetes</taxon>
        <taxon>Kitasatosporales</taxon>
        <taxon>Streptomycetaceae</taxon>
        <taxon>Streptomyces</taxon>
        <taxon>Streptomyces aurantiacus group</taxon>
    </lineage>
</organism>
<sequence>MQELQERLEQTALQTPLLLVLDDVQWCDGLMLLALRAHPVDTAVVPVDPVGGCGGTDDTLDRLRRAGACELSLGPLGPRRSTGHRGHPGSGPRP</sequence>
<dbReference type="Proteomes" id="UP001234216">
    <property type="component" value="Unassembled WGS sequence"/>
</dbReference>
<feature type="region of interest" description="Disordered" evidence="1">
    <location>
        <begin position="71"/>
        <end position="94"/>
    </location>
</feature>
<dbReference type="RefSeq" id="WP_306972415.1">
    <property type="nucleotide sequence ID" value="NZ_JAUSZV010000005.1"/>
</dbReference>
<accession>A0AAW8F418</accession>
<comment type="caution">
    <text evidence="2">The sequence shown here is derived from an EMBL/GenBank/DDBJ whole genome shotgun (WGS) entry which is preliminary data.</text>
</comment>
<dbReference type="AlphaFoldDB" id="A0AAW8F418"/>
<dbReference type="EMBL" id="JAUSZV010000005">
    <property type="protein sequence ID" value="MDQ0904907.1"/>
    <property type="molecule type" value="Genomic_DNA"/>
</dbReference>
<name>A0AAW8F418_9ACTN</name>
<protein>
    <recommendedName>
        <fullName evidence="4">Orc1-like AAA ATPase domain-containing protein</fullName>
    </recommendedName>
</protein>
<evidence type="ECO:0000256" key="1">
    <source>
        <dbReference type="SAM" id="MobiDB-lite"/>
    </source>
</evidence>
<evidence type="ECO:0008006" key="4">
    <source>
        <dbReference type="Google" id="ProtNLM"/>
    </source>
</evidence>
<evidence type="ECO:0000313" key="3">
    <source>
        <dbReference type="Proteomes" id="UP001234216"/>
    </source>
</evidence>
<evidence type="ECO:0000313" key="2">
    <source>
        <dbReference type="EMBL" id="MDQ0904907.1"/>
    </source>
</evidence>
<gene>
    <name evidence="2" type="ORF">QFZ22_000892</name>
</gene>
<reference evidence="2" key="1">
    <citation type="submission" date="2023-07" db="EMBL/GenBank/DDBJ databases">
        <title>Comparative genomics of wheat-associated soil bacteria to identify genetic determinants of phenazine resistance.</title>
        <authorList>
            <person name="Mouncey N."/>
        </authorList>
    </citation>
    <scope>NUCLEOTIDE SEQUENCE</scope>
    <source>
        <strain evidence="2">V4I22</strain>
    </source>
</reference>